<dbReference type="AlphaFoldDB" id="A0A699JAH4"/>
<sequence>MDAAGDLDEIEKVNANFILMENLQQASTSGVDNTTKTKRPQPRSNTKNDRVPSASKSSCIKNIEFEVKEHHGNLLLSKNKKHTSSKCNNIKLAIRNDKSKVVCAMCHPNMFMVRRLGMLKAYDRKSKASQVYFIEGFGYNQFLVEQFCDSDLEVSFRRNTYFVRNLKAFDLLKENYTTNLYTINL</sequence>
<feature type="non-terminal residue" evidence="2">
    <location>
        <position position="185"/>
    </location>
</feature>
<proteinExistence type="predicted"/>
<evidence type="ECO:0000313" key="2">
    <source>
        <dbReference type="EMBL" id="GFA23905.1"/>
    </source>
</evidence>
<dbReference type="EMBL" id="BKCJ010390713">
    <property type="protein sequence ID" value="GFA23905.1"/>
    <property type="molecule type" value="Genomic_DNA"/>
</dbReference>
<organism evidence="2">
    <name type="scientific">Tanacetum cinerariifolium</name>
    <name type="common">Dalmatian daisy</name>
    <name type="synonym">Chrysanthemum cinerariifolium</name>
    <dbReference type="NCBI Taxonomy" id="118510"/>
    <lineage>
        <taxon>Eukaryota</taxon>
        <taxon>Viridiplantae</taxon>
        <taxon>Streptophyta</taxon>
        <taxon>Embryophyta</taxon>
        <taxon>Tracheophyta</taxon>
        <taxon>Spermatophyta</taxon>
        <taxon>Magnoliopsida</taxon>
        <taxon>eudicotyledons</taxon>
        <taxon>Gunneridae</taxon>
        <taxon>Pentapetalae</taxon>
        <taxon>asterids</taxon>
        <taxon>campanulids</taxon>
        <taxon>Asterales</taxon>
        <taxon>Asteraceae</taxon>
        <taxon>Asteroideae</taxon>
        <taxon>Anthemideae</taxon>
        <taxon>Anthemidinae</taxon>
        <taxon>Tanacetum</taxon>
    </lineage>
</organism>
<feature type="region of interest" description="Disordered" evidence="1">
    <location>
        <begin position="28"/>
        <end position="55"/>
    </location>
</feature>
<name>A0A699JAH4_TANCI</name>
<reference evidence="2" key="1">
    <citation type="journal article" date="2019" name="Sci. Rep.">
        <title>Draft genome of Tanacetum cinerariifolium, the natural source of mosquito coil.</title>
        <authorList>
            <person name="Yamashiro T."/>
            <person name="Shiraishi A."/>
            <person name="Satake H."/>
            <person name="Nakayama K."/>
        </authorList>
    </citation>
    <scope>NUCLEOTIDE SEQUENCE</scope>
</reference>
<comment type="caution">
    <text evidence="2">The sequence shown here is derived from an EMBL/GenBank/DDBJ whole genome shotgun (WGS) entry which is preliminary data.</text>
</comment>
<evidence type="ECO:0000256" key="1">
    <source>
        <dbReference type="SAM" id="MobiDB-lite"/>
    </source>
</evidence>
<gene>
    <name evidence="2" type="ORF">Tci_595877</name>
</gene>
<protein>
    <submittedName>
        <fullName evidence="2">Integrase, catalytic region, zinc finger, CCHC-type, peptidase aspartic, catalytic</fullName>
    </submittedName>
</protein>
<accession>A0A699JAH4</accession>